<feature type="compositionally biased region" description="Polar residues" evidence="1">
    <location>
        <begin position="34"/>
        <end position="44"/>
    </location>
</feature>
<comment type="caution">
    <text evidence="2">The sequence shown here is derived from an EMBL/GenBank/DDBJ whole genome shotgun (WGS) entry which is preliminary data.</text>
</comment>
<proteinExistence type="predicted"/>
<sequence>MLRWILLIIVIGALASNTGADGLRGPWDAPPVTDSKTVSPSQRSYGSQLGISLVRLYQRTASRVDTDRSKSYPVSSLYAIQALDQHGWWRGIFLTADRLIREVDSTSNPRRIYEDGRQYLYDPLERNVWWDTD</sequence>
<evidence type="ECO:0000313" key="3">
    <source>
        <dbReference type="Proteomes" id="UP000528322"/>
    </source>
</evidence>
<dbReference type="SMART" id="SM01234">
    <property type="entry name" value="Haemolytic"/>
    <property type="match status" value="1"/>
</dbReference>
<evidence type="ECO:0000313" key="2">
    <source>
        <dbReference type="EMBL" id="MBB5022818.1"/>
    </source>
</evidence>
<name>A0A7W8DHZ5_9BACT</name>
<feature type="region of interest" description="Disordered" evidence="1">
    <location>
        <begin position="25"/>
        <end position="44"/>
    </location>
</feature>
<protein>
    <submittedName>
        <fullName evidence="2">Uncharacterized protein</fullName>
    </submittedName>
</protein>
<organism evidence="2 3">
    <name type="scientific">Desulfurispira natronophila</name>
    <dbReference type="NCBI Taxonomy" id="682562"/>
    <lineage>
        <taxon>Bacteria</taxon>
        <taxon>Pseudomonadati</taxon>
        <taxon>Chrysiogenota</taxon>
        <taxon>Chrysiogenia</taxon>
        <taxon>Chrysiogenales</taxon>
        <taxon>Chrysiogenaceae</taxon>
        <taxon>Desulfurispira</taxon>
    </lineage>
</organism>
<dbReference type="InterPro" id="IPR002696">
    <property type="entry name" value="Membr_insert_effic_factor_YidD"/>
</dbReference>
<dbReference type="Pfam" id="PF01809">
    <property type="entry name" value="YidD"/>
    <property type="match status" value="1"/>
</dbReference>
<evidence type="ECO:0000256" key="1">
    <source>
        <dbReference type="SAM" id="MobiDB-lite"/>
    </source>
</evidence>
<dbReference type="EMBL" id="JACHID010000017">
    <property type="protein sequence ID" value="MBB5022818.1"/>
    <property type="molecule type" value="Genomic_DNA"/>
</dbReference>
<dbReference type="AlphaFoldDB" id="A0A7W8DHZ5"/>
<dbReference type="Proteomes" id="UP000528322">
    <property type="component" value="Unassembled WGS sequence"/>
</dbReference>
<accession>A0A7W8DHZ5</accession>
<dbReference type="NCBIfam" id="TIGR00278">
    <property type="entry name" value="membrane protein insertion efficiency factor YidD"/>
    <property type="match status" value="1"/>
</dbReference>
<reference evidence="2 3" key="1">
    <citation type="submission" date="2020-08" db="EMBL/GenBank/DDBJ databases">
        <title>Genomic Encyclopedia of Type Strains, Phase IV (KMG-IV): sequencing the most valuable type-strain genomes for metagenomic binning, comparative biology and taxonomic classification.</title>
        <authorList>
            <person name="Goeker M."/>
        </authorList>
    </citation>
    <scope>NUCLEOTIDE SEQUENCE [LARGE SCALE GENOMIC DNA]</scope>
    <source>
        <strain evidence="2 3">DSM 22071</strain>
    </source>
</reference>
<keyword evidence="3" id="KW-1185">Reference proteome</keyword>
<gene>
    <name evidence="2" type="ORF">HNR37_002165</name>
</gene>
<dbReference type="RefSeq" id="WP_183734050.1">
    <property type="nucleotide sequence ID" value="NZ_JACHID010000017.1"/>
</dbReference>